<feature type="transmembrane region" description="Helical" evidence="1">
    <location>
        <begin position="20"/>
        <end position="41"/>
    </location>
</feature>
<organism evidence="3 4">
    <name type="scientific">Mycena venus</name>
    <dbReference type="NCBI Taxonomy" id="2733690"/>
    <lineage>
        <taxon>Eukaryota</taxon>
        <taxon>Fungi</taxon>
        <taxon>Dikarya</taxon>
        <taxon>Basidiomycota</taxon>
        <taxon>Agaricomycotina</taxon>
        <taxon>Agaricomycetes</taxon>
        <taxon>Agaricomycetidae</taxon>
        <taxon>Agaricales</taxon>
        <taxon>Marasmiineae</taxon>
        <taxon>Mycenaceae</taxon>
        <taxon>Mycena</taxon>
    </lineage>
</organism>
<dbReference type="Proteomes" id="UP000620124">
    <property type="component" value="Unassembled WGS sequence"/>
</dbReference>
<feature type="transmembrane region" description="Helical" evidence="1">
    <location>
        <begin position="199"/>
        <end position="226"/>
    </location>
</feature>
<dbReference type="PANTHER" id="PTHR40465">
    <property type="entry name" value="CHROMOSOME 1, WHOLE GENOME SHOTGUN SEQUENCE"/>
    <property type="match status" value="1"/>
</dbReference>
<dbReference type="EMBL" id="JACAZI010000002">
    <property type="protein sequence ID" value="KAF7368464.1"/>
    <property type="molecule type" value="Genomic_DNA"/>
</dbReference>
<dbReference type="PANTHER" id="PTHR40465:SF1">
    <property type="entry name" value="DUF6534 DOMAIN-CONTAINING PROTEIN"/>
    <property type="match status" value="1"/>
</dbReference>
<reference evidence="3" key="1">
    <citation type="submission" date="2020-05" db="EMBL/GenBank/DDBJ databases">
        <title>Mycena genomes resolve the evolution of fungal bioluminescence.</title>
        <authorList>
            <person name="Tsai I.J."/>
        </authorList>
    </citation>
    <scope>NUCLEOTIDE SEQUENCE</scope>
    <source>
        <strain evidence="3">CCC161011</strain>
    </source>
</reference>
<feature type="transmembrane region" description="Helical" evidence="1">
    <location>
        <begin position="232"/>
        <end position="253"/>
    </location>
</feature>
<dbReference type="Pfam" id="PF20152">
    <property type="entry name" value="DUF6534"/>
    <property type="match status" value="1"/>
</dbReference>
<protein>
    <recommendedName>
        <fullName evidence="2">DUF6534 domain-containing protein</fullName>
    </recommendedName>
</protein>
<dbReference type="InterPro" id="IPR045339">
    <property type="entry name" value="DUF6534"/>
</dbReference>
<proteinExistence type="predicted"/>
<keyword evidence="1" id="KW-1133">Transmembrane helix</keyword>
<name>A0A8H6Z115_9AGAR</name>
<feature type="domain" description="DUF6534" evidence="2">
    <location>
        <begin position="171"/>
        <end position="257"/>
    </location>
</feature>
<feature type="transmembrane region" description="Helical" evidence="1">
    <location>
        <begin position="167"/>
        <end position="187"/>
    </location>
</feature>
<comment type="caution">
    <text evidence="3">The sequence shown here is derived from an EMBL/GenBank/DDBJ whole genome shotgun (WGS) entry which is preliminary data.</text>
</comment>
<dbReference type="AlphaFoldDB" id="A0A8H6Z115"/>
<keyword evidence="1" id="KW-0812">Transmembrane</keyword>
<evidence type="ECO:0000313" key="4">
    <source>
        <dbReference type="Proteomes" id="UP000620124"/>
    </source>
</evidence>
<sequence length="334" mass="36973">MSAATLHPGAPLDNTMGSMLLGVILSAILYGISLLQSLFYFTRYHRDPWFIKTLVAATVCLDTLHLAFVIHTVYYYLISSYYNHDALQGMIWSVSLEALPTGVTAGLVQSFYAYRVWRMSNHNVFLTGIILALVLACSACGTAWVVLALEAGTYAHLLTISPLTISINALSTAADIIITSTLCFMLHRTRPVSLTSETMVNRLILFTINTGLLTSLCAVASLISLIVSPKTLIYASFYFCIGRLYSNALLASLNARDVIRGSINDIDTNFHLKSYQQRTQISRDVFARAPENTAANELAIRIENQTEVYEDHAYDKKFGRPESENTLTVMADEV</sequence>
<dbReference type="OrthoDB" id="3263055at2759"/>
<evidence type="ECO:0000256" key="1">
    <source>
        <dbReference type="SAM" id="Phobius"/>
    </source>
</evidence>
<feature type="transmembrane region" description="Helical" evidence="1">
    <location>
        <begin position="124"/>
        <end position="147"/>
    </location>
</feature>
<feature type="transmembrane region" description="Helical" evidence="1">
    <location>
        <begin position="90"/>
        <end position="112"/>
    </location>
</feature>
<keyword evidence="4" id="KW-1185">Reference proteome</keyword>
<evidence type="ECO:0000259" key="2">
    <source>
        <dbReference type="Pfam" id="PF20152"/>
    </source>
</evidence>
<keyword evidence="1" id="KW-0472">Membrane</keyword>
<gene>
    <name evidence="3" type="ORF">MVEN_00169600</name>
</gene>
<feature type="transmembrane region" description="Helical" evidence="1">
    <location>
        <begin position="53"/>
        <end position="78"/>
    </location>
</feature>
<evidence type="ECO:0000313" key="3">
    <source>
        <dbReference type="EMBL" id="KAF7368464.1"/>
    </source>
</evidence>
<accession>A0A8H6Z115</accession>